<evidence type="ECO:0000256" key="2">
    <source>
        <dbReference type="ARBA" id="ARBA00022771"/>
    </source>
</evidence>
<proteinExistence type="predicted"/>
<dbReference type="PANTHER" id="PTHR46951:SF2">
    <property type="entry name" value="BED-TYPE DOMAIN-CONTAINING PROTEIN"/>
    <property type="match status" value="1"/>
</dbReference>
<feature type="domain" description="BED-type" evidence="6">
    <location>
        <begin position="23"/>
        <end position="81"/>
    </location>
</feature>
<accession>A0AAW2RX26</accession>
<organism evidence="7">
    <name type="scientific">Sesamum radiatum</name>
    <name type="common">Black benniseed</name>
    <dbReference type="NCBI Taxonomy" id="300843"/>
    <lineage>
        <taxon>Eukaryota</taxon>
        <taxon>Viridiplantae</taxon>
        <taxon>Streptophyta</taxon>
        <taxon>Embryophyta</taxon>
        <taxon>Tracheophyta</taxon>
        <taxon>Spermatophyta</taxon>
        <taxon>Magnoliopsida</taxon>
        <taxon>eudicotyledons</taxon>
        <taxon>Gunneridae</taxon>
        <taxon>Pentapetalae</taxon>
        <taxon>asterids</taxon>
        <taxon>lamiids</taxon>
        <taxon>Lamiales</taxon>
        <taxon>Pedaliaceae</taxon>
        <taxon>Sesamum</taxon>
    </lineage>
</organism>
<keyword evidence="2 4" id="KW-0863">Zinc-finger</keyword>
<dbReference type="InterPro" id="IPR003656">
    <property type="entry name" value="Znf_BED"/>
</dbReference>
<reference evidence="7" key="2">
    <citation type="journal article" date="2024" name="Plant">
        <title>Genomic evolution and insights into agronomic trait innovations of Sesamum species.</title>
        <authorList>
            <person name="Miao H."/>
            <person name="Wang L."/>
            <person name="Qu L."/>
            <person name="Liu H."/>
            <person name="Sun Y."/>
            <person name="Le M."/>
            <person name="Wang Q."/>
            <person name="Wei S."/>
            <person name="Zheng Y."/>
            <person name="Lin W."/>
            <person name="Duan Y."/>
            <person name="Cao H."/>
            <person name="Xiong S."/>
            <person name="Wang X."/>
            <person name="Wei L."/>
            <person name="Li C."/>
            <person name="Ma Q."/>
            <person name="Ju M."/>
            <person name="Zhao R."/>
            <person name="Li G."/>
            <person name="Mu C."/>
            <person name="Tian Q."/>
            <person name="Mei H."/>
            <person name="Zhang T."/>
            <person name="Gao T."/>
            <person name="Zhang H."/>
        </authorList>
    </citation>
    <scope>NUCLEOTIDE SEQUENCE</scope>
    <source>
        <strain evidence="7">G02</strain>
    </source>
</reference>
<name>A0AAW2RX26_SESRA</name>
<feature type="compositionally biased region" description="Polar residues" evidence="5">
    <location>
        <begin position="1"/>
        <end position="22"/>
    </location>
</feature>
<feature type="region of interest" description="Disordered" evidence="5">
    <location>
        <begin position="129"/>
        <end position="153"/>
    </location>
</feature>
<comment type="caution">
    <text evidence="7">The sequence shown here is derived from an EMBL/GenBank/DDBJ whole genome shotgun (WGS) entry which is preliminary data.</text>
</comment>
<reference evidence="7" key="1">
    <citation type="submission" date="2020-06" db="EMBL/GenBank/DDBJ databases">
        <authorList>
            <person name="Li T."/>
            <person name="Hu X."/>
            <person name="Zhang T."/>
            <person name="Song X."/>
            <person name="Zhang H."/>
            <person name="Dai N."/>
            <person name="Sheng W."/>
            <person name="Hou X."/>
            <person name="Wei L."/>
        </authorList>
    </citation>
    <scope>NUCLEOTIDE SEQUENCE</scope>
    <source>
        <strain evidence="7">G02</strain>
        <tissue evidence="7">Leaf</tissue>
    </source>
</reference>
<evidence type="ECO:0000256" key="1">
    <source>
        <dbReference type="ARBA" id="ARBA00022723"/>
    </source>
</evidence>
<dbReference type="PROSITE" id="PS50808">
    <property type="entry name" value="ZF_BED"/>
    <property type="match status" value="1"/>
</dbReference>
<evidence type="ECO:0000256" key="5">
    <source>
        <dbReference type="SAM" id="MobiDB-lite"/>
    </source>
</evidence>
<sequence length="265" mass="29839">MSSTGQNTDTSSSTPISAPSQRGKTDVTWNHVVERLIDGKKVIYCMYCGKVSTGGGINRMKQHLAGKKGEIRVCPKVPPDVRYQMEQALKEIVEKKKENRENYVSNNPYGSHSIERDYIAEYDDIEEIERQESRERSAQPSMGKGKTRIGQRQSSKICDFFAPRTTPGSQPTIKSVLAGKDAVKKAHLEVAKFFYDTCIPINACNSRYFQRMFDAALAIGPGYKVPTYHELRLPLLKDAKKEVQLWVDNIRSIWPHCGCTIMGDG</sequence>
<keyword evidence="3" id="KW-0862">Zinc</keyword>
<dbReference type="GO" id="GO:0003677">
    <property type="term" value="F:DNA binding"/>
    <property type="evidence" value="ECO:0007669"/>
    <property type="project" value="InterPro"/>
</dbReference>
<evidence type="ECO:0000256" key="4">
    <source>
        <dbReference type="PROSITE-ProRule" id="PRU00027"/>
    </source>
</evidence>
<evidence type="ECO:0000256" key="3">
    <source>
        <dbReference type="ARBA" id="ARBA00022833"/>
    </source>
</evidence>
<dbReference type="Pfam" id="PF02892">
    <property type="entry name" value="zf-BED"/>
    <property type="match status" value="1"/>
</dbReference>
<evidence type="ECO:0000313" key="7">
    <source>
        <dbReference type="EMBL" id="KAL0384653.1"/>
    </source>
</evidence>
<dbReference type="AlphaFoldDB" id="A0AAW2RX26"/>
<evidence type="ECO:0000259" key="6">
    <source>
        <dbReference type="PROSITE" id="PS50808"/>
    </source>
</evidence>
<feature type="region of interest" description="Disordered" evidence="5">
    <location>
        <begin position="1"/>
        <end position="25"/>
    </location>
</feature>
<dbReference type="EMBL" id="JACGWJ010000012">
    <property type="protein sequence ID" value="KAL0384653.1"/>
    <property type="molecule type" value="Genomic_DNA"/>
</dbReference>
<dbReference type="PANTHER" id="PTHR46951">
    <property type="entry name" value="BED-TYPE DOMAIN-CONTAINING PROTEIN"/>
    <property type="match status" value="1"/>
</dbReference>
<dbReference type="GO" id="GO:0008270">
    <property type="term" value="F:zinc ion binding"/>
    <property type="evidence" value="ECO:0007669"/>
    <property type="project" value="UniProtKB-KW"/>
</dbReference>
<protein>
    <recommendedName>
        <fullName evidence="6">BED-type domain-containing protein</fullName>
    </recommendedName>
</protein>
<gene>
    <name evidence="7" type="ORF">Sradi_2859600</name>
</gene>
<keyword evidence="1" id="KW-0479">Metal-binding</keyword>